<proteinExistence type="predicted"/>
<dbReference type="AlphaFoldDB" id="A0A0A1TTN0"/>
<reference evidence="1 2" key="1">
    <citation type="journal article" date="2015" name="Genome Announc.">
        <title>Draft Genome Sequence and Gene Annotation of the Entomopathogenic Fungus Verticillium hemipterigenum.</title>
        <authorList>
            <person name="Horn F."/>
            <person name="Habel A."/>
            <person name="Scharf D.H."/>
            <person name="Dworschak J."/>
            <person name="Brakhage A.A."/>
            <person name="Guthke R."/>
            <person name="Hertweck C."/>
            <person name="Linde J."/>
        </authorList>
    </citation>
    <scope>NUCLEOTIDE SEQUENCE [LARGE SCALE GENOMIC DNA]</scope>
</reference>
<dbReference type="EMBL" id="CDHN01000009">
    <property type="protein sequence ID" value="CEJ95197.1"/>
    <property type="molecule type" value="Genomic_DNA"/>
</dbReference>
<evidence type="ECO:0000313" key="1">
    <source>
        <dbReference type="EMBL" id="CEJ95197.1"/>
    </source>
</evidence>
<protein>
    <recommendedName>
        <fullName evidence="3">BED-type domain-containing protein</fullName>
    </recommendedName>
</protein>
<dbReference type="Proteomes" id="UP000039046">
    <property type="component" value="Unassembled WGS sequence"/>
</dbReference>
<organism evidence="1 2">
    <name type="scientific">[Torrubiella] hemipterigena</name>
    <dbReference type="NCBI Taxonomy" id="1531966"/>
    <lineage>
        <taxon>Eukaryota</taxon>
        <taxon>Fungi</taxon>
        <taxon>Dikarya</taxon>
        <taxon>Ascomycota</taxon>
        <taxon>Pezizomycotina</taxon>
        <taxon>Sordariomycetes</taxon>
        <taxon>Hypocreomycetidae</taxon>
        <taxon>Hypocreales</taxon>
        <taxon>Clavicipitaceae</taxon>
        <taxon>Clavicipitaceae incertae sedis</taxon>
        <taxon>'Torrubiella' clade</taxon>
    </lineage>
</organism>
<evidence type="ECO:0000313" key="2">
    <source>
        <dbReference type="Proteomes" id="UP000039046"/>
    </source>
</evidence>
<keyword evidence="2" id="KW-1185">Reference proteome</keyword>
<name>A0A0A1TTN0_9HYPO</name>
<sequence>MDAPPAPSAFAILKSPKTLCSQFESSVVTAFPESAAVRDLPLAVWRNKRYVLEESFSRKGSKGRKSWIKQHGLFVVELDASDTPLAGYWVCHLCNAKSQPVFFAASATTSSADHLCKIHRIFEGSPTTESDLSTDDSDRAK</sequence>
<accession>A0A0A1TTN0</accession>
<evidence type="ECO:0008006" key="3">
    <source>
        <dbReference type="Google" id="ProtNLM"/>
    </source>
</evidence>
<dbReference type="OrthoDB" id="5148033at2759"/>
<gene>
    <name evidence="1" type="ORF">VHEMI10692</name>
</gene>